<accession>A0A5C7SW87</accession>
<evidence type="ECO:0000256" key="6">
    <source>
        <dbReference type="ARBA" id="ARBA00022729"/>
    </source>
</evidence>
<proteinExistence type="inferred from homology"/>
<gene>
    <name evidence="15" type="ORF">E6Q80_05830</name>
</gene>
<comment type="similarity">
    <text evidence="2 11 12">Belongs to the TonB-dependent receptor family.</text>
</comment>
<sequence>MYFAPFSSGPAQGIDRCVAGADLCISARRQLARLLLTGALALPFAAAAEAPPDLSLEQLIALPVESAAEYERVAVVGASKYEQTKDRVAAAVTAITRDEIRSFGWRTLDEALATLPGVHTTYDRQYSYVGVRGFGLAGDYMTRVLVTIDGVRVNEPMYDGAPFGRMLPLDMDLVERIEFIPGPGGAIYGQNAMFGVVNVITRKGAAPDGGEFSASWQWPQATRKARASWGKRLDNELELMVSATVLRSDGDDLWMDFGNGDSATVRGQDGERDQEFNLSASRGPWSFGLAHGDRRKDDPTGVFGTDAFASGTFQGDRYTVAHLGYGATLTDTLSLSARAFAGDYRYESTLMYDGEGYEYPASAAWHGAELQLVSTAVAGHTLLLGTEYQRNQRIDQNIVHPDIGYLLRDRRDGYRAGLFVQDEWQITDAFASTLGLRADHNDLTGTEFSPRAGLIWNAGKHNTLKLLYGRAHRAPNAYQMYYDDAYLIEDGTIGACQRANPSLGGEVVETTELVLDHIASANLHLRASLYRWKIDDLINLVADADSVGQYQAVGSVESRGLELSADHTWRNGARLRGNLSFQHATGAAGERVENSPRMLGRMNFSTPLANLPLRMGVEFAYDSKRRSPAGNTVDAYWRSNLHLVAERWIQGAEVSLSVMNLFDEDYAHPSGGAPIHTMDRIAQDGRSLRVKFDYRF</sequence>
<evidence type="ECO:0000259" key="14">
    <source>
        <dbReference type="Pfam" id="PF07715"/>
    </source>
</evidence>
<keyword evidence="9 15" id="KW-0675">Receptor</keyword>
<evidence type="ECO:0000256" key="2">
    <source>
        <dbReference type="ARBA" id="ARBA00009810"/>
    </source>
</evidence>
<dbReference type="InterPro" id="IPR037066">
    <property type="entry name" value="Plug_dom_sf"/>
</dbReference>
<dbReference type="CDD" id="cd01347">
    <property type="entry name" value="ligand_gated_channel"/>
    <property type="match status" value="1"/>
</dbReference>
<feature type="domain" description="TonB-dependent receptor plug" evidence="14">
    <location>
        <begin position="85"/>
        <end position="196"/>
    </location>
</feature>
<dbReference type="Pfam" id="PF07715">
    <property type="entry name" value="Plug"/>
    <property type="match status" value="1"/>
</dbReference>
<dbReference type="GO" id="GO:0044718">
    <property type="term" value="P:siderophore transmembrane transport"/>
    <property type="evidence" value="ECO:0007669"/>
    <property type="project" value="TreeGrafter"/>
</dbReference>
<dbReference type="InterPro" id="IPR039426">
    <property type="entry name" value="TonB-dep_rcpt-like"/>
</dbReference>
<keyword evidence="5 11" id="KW-0812">Transmembrane</keyword>
<dbReference type="PROSITE" id="PS52016">
    <property type="entry name" value="TONB_DEPENDENT_REC_3"/>
    <property type="match status" value="1"/>
</dbReference>
<evidence type="ECO:0000256" key="7">
    <source>
        <dbReference type="ARBA" id="ARBA00023077"/>
    </source>
</evidence>
<evidence type="ECO:0000313" key="16">
    <source>
        <dbReference type="Proteomes" id="UP000321192"/>
    </source>
</evidence>
<dbReference type="Gene3D" id="2.170.130.10">
    <property type="entry name" value="TonB-dependent receptor, plug domain"/>
    <property type="match status" value="1"/>
</dbReference>
<evidence type="ECO:0000256" key="10">
    <source>
        <dbReference type="ARBA" id="ARBA00023237"/>
    </source>
</evidence>
<keyword evidence="6" id="KW-0732">Signal</keyword>
<reference evidence="15 16" key="1">
    <citation type="submission" date="2018-09" db="EMBL/GenBank/DDBJ databases">
        <title>Metagenome Assembled Genomes from an Advanced Water Purification Facility.</title>
        <authorList>
            <person name="Stamps B.W."/>
            <person name="Spear J.R."/>
        </authorList>
    </citation>
    <scope>NUCLEOTIDE SEQUENCE [LARGE SCALE GENOMIC DNA]</scope>
    <source>
        <strain evidence="15">Bin_27_1</strain>
    </source>
</reference>
<dbReference type="PANTHER" id="PTHR30069:SF29">
    <property type="entry name" value="HEMOGLOBIN AND HEMOGLOBIN-HAPTOGLOBIN-BINDING PROTEIN 1-RELATED"/>
    <property type="match status" value="1"/>
</dbReference>
<evidence type="ECO:0000256" key="12">
    <source>
        <dbReference type="RuleBase" id="RU003357"/>
    </source>
</evidence>
<dbReference type="EMBL" id="SSFD01000080">
    <property type="protein sequence ID" value="TXH87827.1"/>
    <property type="molecule type" value="Genomic_DNA"/>
</dbReference>
<organism evidence="15 16">
    <name type="scientific">Thauera aminoaromatica</name>
    <dbReference type="NCBI Taxonomy" id="164330"/>
    <lineage>
        <taxon>Bacteria</taxon>
        <taxon>Pseudomonadati</taxon>
        <taxon>Pseudomonadota</taxon>
        <taxon>Betaproteobacteria</taxon>
        <taxon>Rhodocyclales</taxon>
        <taxon>Zoogloeaceae</taxon>
        <taxon>Thauera</taxon>
    </lineage>
</organism>
<evidence type="ECO:0000313" key="15">
    <source>
        <dbReference type="EMBL" id="TXH87827.1"/>
    </source>
</evidence>
<dbReference type="InterPro" id="IPR012910">
    <property type="entry name" value="Plug_dom"/>
</dbReference>
<evidence type="ECO:0000256" key="1">
    <source>
        <dbReference type="ARBA" id="ARBA00004571"/>
    </source>
</evidence>
<keyword evidence="7 12" id="KW-0798">TonB box</keyword>
<dbReference type="Pfam" id="PF00593">
    <property type="entry name" value="TonB_dep_Rec_b-barrel"/>
    <property type="match status" value="1"/>
</dbReference>
<evidence type="ECO:0000256" key="11">
    <source>
        <dbReference type="PROSITE-ProRule" id="PRU01360"/>
    </source>
</evidence>
<evidence type="ECO:0000256" key="9">
    <source>
        <dbReference type="ARBA" id="ARBA00023170"/>
    </source>
</evidence>
<dbReference type="GO" id="GO:0015344">
    <property type="term" value="F:siderophore uptake transmembrane transporter activity"/>
    <property type="evidence" value="ECO:0007669"/>
    <property type="project" value="TreeGrafter"/>
</dbReference>
<evidence type="ECO:0000256" key="4">
    <source>
        <dbReference type="ARBA" id="ARBA00022452"/>
    </source>
</evidence>
<evidence type="ECO:0000256" key="8">
    <source>
        <dbReference type="ARBA" id="ARBA00023136"/>
    </source>
</evidence>
<keyword evidence="10 11" id="KW-0998">Cell outer membrane</keyword>
<dbReference type="Proteomes" id="UP000321192">
    <property type="component" value="Unassembled WGS sequence"/>
</dbReference>
<protein>
    <submittedName>
        <fullName evidence="15">TonB-dependent receptor</fullName>
    </submittedName>
</protein>
<feature type="domain" description="TonB-dependent receptor-like beta-barrel" evidence="13">
    <location>
        <begin position="264"/>
        <end position="661"/>
    </location>
</feature>
<keyword evidence="4 11" id="KW-1134">Transmembrane beta strand</keyword>
<evidence type="ECO:0000259" key="13">
    <source>
        <dbReference type="Pfam" id="PF00593"/>
    </source>
</evidence>
<keyword evidence="3 11" id="KW-0813">Transport</keyword>
<dbReference type="Gene3D" id="2.40.170.20">
    <property type="entry name" value="TonB-dependent receptor, beta-barrel domain"/>
    <property type="match status" value="1"/>
</dbReference>
<comment type="caution">
    <text evidence="15">The sequence shown here is derived from an EMBL/GenBank/DDBJ whole genome shotgun (WGS) entry which is preliminary data.</text>
</comment>
<evidence type="ECO:0000256" key="3">
    <source>
        <dbReference type="ARBA" id="ARBA00022448"/>
    </source>
</evidence>
<dbReference type="InterPro" id="IPR000531">
    <property type="entry name" value="Beta-barrel_TonB"/>
</dbReference>
<evidence type="ECO:0000256" key="5">
    <source>
        <dbReference type="ARBA" id="ARBA00022692"/>
    </source>
</evidence>
<keyword evidence="8 11" id="KW-0472">Membrane</keyword>
<dbReference type="InterPro" id="IPR036942">
    <property type="entry name" value="Beta-barrel_TonB_sf"/>
</dbReference>
<comment type="subcellular location">
    <subcellularLocation>
        <location evidence="1 11">Cell outer membrane</location>
        <topology evidence="1 11">Multi-pass membrane protein</topology>
    </subcellularLocation>
</comment>
<name>A0A5C7SW87_THASP</name>
<dbReference type="GO" id="GO:0009279">
    <property type="term" value="C:cell outer membrane"/>
    <property type="evidence" value="ECO:0007669"/>
    <property type="project" value="UniProtKB-SubCell"/>
</dbReference>
<dbReference type="PANTHER" id="PTHR30069">
    <property type="entry name" value="TONB-DEPENDENT OUTER MEMBRANE RECEPTOR"/>
    <property type="match status" value="1"/>
</dbReference>
<dbReference type="AlphaFoldDB" id="A0A5C7SW87"/>
<dbReference type="SUPFAM" id="SSF56935">
    <property type="entry name" value="Porins"/>
    <property type="match status" value="1"/>
</dbReference>